<keyword evidence="2 9" id="KW-0813">Transport</keyword>
<evidence type="ECO:0000256" key="4">
    <source>
        <dbReference type="ARBA" id="ARBA00022692"/>
    </source>
</evidence>
<keyword evidence="4 9" id="KW-0812">Transmembrane</keyword>
<keyword evidence="8 9" id="KW-0472">Membrane</keyword>
<evidence type="ECO:0000313" key="12">
    <source>
        <dbReference type="Proteomes" id="UP001202674"/>
    </source>
</evidence>
<feature type="transmembrane region" description="Helical" evidence="9">
    <location>
        <begin position="411"/>
        <end position="433"/>
    </location>
</feature>
<feature type="transmembrane region" description="Helical" evidence="9">
    <location>
        <begin position="439"/>
        <end position="461"/>
    </location>
</feature>
<feature type="transmembrane region" description="Helical" evidence="9">
    <location>
        <begin position="511"/>
        <end position="530"/>
    </location>
</feature>
<dbReference type="PANTHER" id="PTHR30081">
    <property type="entry name" value="PROTEIN-EXPORT MEMBRANE PROTEIN SEC"/>
    <property type="match status" value="1"/>
</dbReference>
<evidence type="ECO:0000256" key="9">
    <source>
        <dbReference type="HAMAP-Rule" id="MF_01463"/>
    </source>
</evidence>
<organism evidence="11 12">
    <name type="scientific">Natranaeroarchaeum aerophilus</name>
    <dbReference type="NCBI Taxonomy" id="2917711"/>
    <lineage>
        <taxon>Archaea</taxon>
        <taxon>Methanobacteriati</taxon>
        <taxon>Methanobacteriota</taxon>
        <taxon>Stenosarchaea group</taxon>
        <taxon>Halobacteria</taxon>
        <taxon>Halobacteriales</taxon>
        <taxon>Natronoarchaeaceae</taxon>
        <taxon>Natranaeroarchaeum</taxon>
    </lineage>
</organism>
<comment type="similarity">
    <text evidence="9">Belongs to the SecD/SecF family. SecD subfamily.</text>
</comment>
<feature type="domain" description="Protein export membrane protein SecD/SecF C-terminal" evidence="10">
    <location>
        <begin position="369"/>
        <end position="524"/>
    </location>
</feature>
<keyword evidence="5 9" id="KW-0653">Protein transport</keyword>
<evidence type="ECO:0000313" key="11">
    <source>
        <dbReference type="EMBL" id="MCL9813514.1"/>
    </source>
</evidence>
<dbReference type="GO" id="GO:0065002">
    <property type="term" value="P:intracellular protein transmembrane transport"/>
    <property type="evidence" value="ECO:0007669"/>
    <property type="project" value="UniProtKB-UniRule"/>
</dbReference>
<keyword evidence="6 9" id="KW-1133">Transmembrane helix</keyword>
<comment type="caution">
    <text evidence="11">The sequence shown here is derived from an EMBL/GenBank/DDBJ whole genome shotgun (WGS) entry which is preliminary data.</text>
</comment>
<evidence type="ECO:0000256" key="2">
    <source>
        <dbReference type="ARBA" id="ARBA00022448"/>
    </source>
</evidence>
<keyword evidence="7 9" id="KW-0811">Translocation</keyword>
<dbReference type="GO" id="GO:0006605">
    <property type="term" value="P:protein targeting"/>
    <property type="evidence" value="ECO:0007669"/>
    <property type="project" value="UniProtKB-UniRule"/>
</dbReference>
<sequence length="541" mass="58481">MNVREFARSNWRILLLVALIALSCFFLFVPGASFGDTLGEREEGDSVGNWTNLQYGVELSGGARIRAPIVGTTAEGIDVQLEGQDRTTVNSEVETAVYEELVANDEDLELRDHEVRANVGGETVNDRTVEVFHRDVTVDDLEVAIENAGYTGSDTDVRSGVTAETRESMVDILDTRMGESGFEGGTVRQESSGGQHFITVQSPGSEADDLRELIRDQNLVEIVLHYPADTEAGYEEEVVLTREDIASVSQVERSDDGDRWQVPVVIRDDAAPDYADALVDSGITTDGVNQCSWPAEHPEGGYGYCQLIQLDGETVSGLSMQQSLADDFNDGTWVNRPTFVATSTEQQSAEDIRISLEAGSLPTTLNLDDGTSQTISSSRADDFKNYSLLAGVLAVLTVVLMVFLRYGDPRVAAPMSVTALSEVFLLLGFAAAIKLPLDLSHIAGFIAVVGTGVDDLIIIADEVMAEGDVSSQRVFDSRFRKAFWIIGAAAATTIIAMSPLAFLSLGDLRGFAIITIIGVLIGVFITRPAYGSILRKIKTDK</sequence>
<evidence type="ECO:0000259" key="10">
    <source>
        <dbReference type="Pfam" id="PF02355"/>
    </source>
</evidence>
<dbReference type="GO" id="GO:0005886">
    <property type="term" value="C:plasma membrane"/>
    <property type="evidence" value="ECO:0007669"/>
    <property type="project" value="UniProtKB-SubCell"/>
</dbReference>
<dbReference type="InterPro" id="IPR048634">
    <property type="entry name" value="SecD_SecF_C"/>
</dbReference>
<reference evidence="11 12" key="1">
    <citation type="journal article" date="2022" name="Syst. Appl. Microbiol.">
        <title>Natronocalculus amylovorans gen. nov., sp. nov., and Natranaeroarchaeum aerophilus sp. nov., dominant culturable amylolytic natronoarchaea from hypersaline soda lakes in southwestern Siberia.</title>
        <authorList>
            <person name="Sorokin D.Y."/>
            <person name="Elcheninov A.G."/>
            <person name="Khizhniak T.V."/>
            <person name="Koenen M."/>
            <person name="Bale N.J."/>
            <person name="Damste J.S.S."/>
            <person name="Kublanov I.V."/>
        </authorList>
    </citation>
    <scope>NUCLEOTIDE SEQUENCE [LARGE SCALE GENOMIC DNA]</scope>
    <source>
        <strain evidence="11 12">AArc-St1-1</strain>
    </source>
</reference>
<feature type="transmembrane region" description="Helical" evidence="9">
    <location>
        <begin position="386"/>
        <end position="404"/>
    </location>
</feature>
<dbReference type="Gene3D" id="1.20.1640.10">
    <property type="entry name" value="Multidrug efflux transporter AcrB transmembrane domain"/>
    <property type="match status" value="1"/>
</dbReference>
<dbReference type="InterPro" id="IPR024912">
    <property type="entry name" value="SecD_arc"/>
</dbReference>
<accession>A0AAE3FS28</accession>
<dbReference type="Proteomes" id="UP001202674">
    <property type="component" value="Unassembled WGS sequence"/>
</dbReference>
<dbReference type="PANTHER" id="PTHR30081:SF1">
    <property type="entry name" value="PROTEIN TRANSLOCASE SUBUNIT SECD"/>
    <property type="match status" value="1"/>
</dbReference>
<proteinExistence type="inferred from homology"/>
<evidence type="ECO:0000256" key="6">
    <source>
        <dbReference type="ARBA" id="ARBA00022989"/>
    </source>
</evidence>
<keyword evidence="3 9" id="KW-1003">Cell membrane</keyword>
<dbReference type="RefSeq" id="WP_250595993.1">
    <property type="nucleotide sequence ID" value="NZ_JAKRVY010000003.1"/>
</dbReference>
<comment type="subunit">
    <text evidence="9">Part of the protein translocation apparatus. Forms a complex with SecF.</text>
</comment>
<evidence type="ECO:0000256" key="3">
    <source>
        <dbReference type="ARBA" id="ARBA00022475"/>
    </source>
</evidence>
<dbReference type="HAMAP" id="MF_01463_A">
    <property type="entry name" value="SecD_A"/>
    <property type="match status" value="1"/>
</dbReference>
<protein>
    <recommendedName>
        <fullName evidence="9">Protein-export membrane protein SecD</fullName>
    </recommendedName>
</protein>
<feature type="transmembrane region" description="Helical" evidence="9">
    <location>
        <begin position="482"/>
        <end position="505"/>
    </location>
</feature>
<comment type="subcellular location">
    <subcellularLocation>
        <location evidence="1 9">Cell membrane</location>
        <topology evidence="1 9">Multi-pass membrane protein</topology>
    </subcellularLocation>
</comment>
<evidence type="ECO:0000256" key="5">
    <source>
        <dbReference type="ARBA" id="ARBA00022927"/>
    </source>
</evidence>
<dbReference type="EMBL" id="JAKRVY010000003">
    <property type="protein sequence ID" value="MCL9813514.1"/>
    <property type="molecule type" value="Genomic_DNA"/>
</dbReference>
<dbReference type="PROSITE" id="PS51257">
    <property type="entry name" value="PROKAR_LIPOPROTEIN"/>
    <property type="match status" value="1"/>
</dbReference>
<dbReference type="InterPro" id="IPR022813">
    <property type="entry name" value="SecD/SecF_arch_bac"/>
</dbReference>
<gene>
    <name evidence="9" type="primary">secD</name>
    <name evidence="11" type="ORF">AArcSt11_07590</name>
</gene>
<name>A0AAE3FS28_9EURY</name>
<comment type="function">
    <text evidence="9">Involved in protein export.</text>
</comment>
<dbReference type="Pfam" id="PF02355">
    <property type="entry name" value="SecD_SecF_C"/>
    <property type="match status" value="1"/>
</dbReference>
<evidence type="ECO:0000256" key="7">
    <source>
        <dbReference type="ARBA" id="ARBA00023010"/>
    </source>
</evidence>
<evidence type="ECO:0000256" key="8">
    <source>
        <dbReference type="ARBA" id="ARBA00023136"/>
    </source>
</evidence>
<comment type="caution">
    <text evidence="9">Lacks conserved residue(s) required for the propagation of feature annotation.</text>
</comment>
<evidence type="ECO:0000256" key="1">
    <source>
        <dbReference type="ARBA" id="ARBA00004651"/>
    </source>
</evidence>
<keyword evidence="12" id="KW-1185">Reference proteome</keyword>
<dbReference type="SUPFAM" id="SSF82866">
    <property type="entry name" value="Multidrug efflux transporter AcrB transmembrane domain"/>
    <property type="match status" value="1"/>
</dbReference>
<dbReference type="AlphaFoldDB" id="A0AAE3FS28"/>